<sequence>MTRVTGEYSLVSLSLFRLCFSFVGWFRWLEETVVGGLTSLPAQAVVTRYHLQLHWTGDMTGRTSGPEFQKAAKRPLVSAPRWAHGLIFWRYKVRYENCPPNLRTFHPKTSGNSCVVSDRQGKGKLSRFPGCHGGVGIGDECNYTIIFCIVVVVMVDDQRREKKGRKRR</sequence>
<name>A0AAE0JSK6_9PEZI</name>
<proteinExistence type="predicted"/>
<gene>
    <name evidence="1" type="ORF">B0H65DRAFT_73624</name>
</gene>
<organism evidence="1 2">
    <name type="scientific">Neurospora tetraspora</name>
    <dbReference type="NCBI Taxonomy" id="94610"/>
    <lineage>
        <taxon>Eukaryota</taxon>
        <taxon>Fungi</taxon>
        <taxon>Dikarya</taxon>
        <taxon>Ascomycota</taxon>
        <taxon>Pezizomycotina</taxon>
        <taxon>Sordariomycetes</taxon>
        <taxon>Sordariomycetidae</taxon>
        <taxon>Sordariales</taxon>
        <taxon>Sordariaceae</taxon>
        <taxon>Neurospora</taxon>
    </lineage>
</organism>
<reference evidence="1" key="2">
    <citation type="submission" date="2023-06" db="EMBL/GenBank/DDBJ databases">
        <authorList>
            <consortium name="Lawrence Berkeley National Laboratory"/>
            <person name="Haridas S."/>
            <person name="Hensen N."/>
            <person name="Bonometti L."/>
            <person name="Westerberg I."/>
            <person name="Brannstrom I.O."/>
            <person name="Guillou S."/>
            <person name="Cros-Aarteil S."/>
            <person name="Calhoun S."/>
            <person name="Kuo A."/>
            <person name="Mondo S."/>
            <person name="Pangilinan J."/>
            <person name="Riley R."/>
            <person name="Labutti K."/>
            <person name="Andreopoulos B."/>
            <person name="Lipzen A."/>
            <person name="Chen C."/>
            <person name="Yanf M."/>
            <person name="Daum C."/>
            <person name="Ng V."/>
            <person name="Clum A."/>
            <person name="Steindorff A."/>
            <person name="Ohm R."/>
            <person name="Martin F."/>
            <person name="Silar P."/>
            <person name="Natvig D."/>
            <person name="Lalanne C."/>
            <person name="Gautier V."/>
            <person name="Ament-Velasquez S.L."/>
            <person name="Kruys A."/>
            <person name="Hutchinson M.I."/>
            <person name="Powell A.J."/>
            <person name="Barry K."/>
            <person name="Miller A.N."/>
            <person name="Grigoriev I.V."/>
            <person name="Debuchy R."/>
            <person name="Gladieux P."/>
            <person name="Thoren M.H."/>
            <person name="Johannesson H."/>
        </authorList>
    </citation>
    <scope>NUCLEOTIDE SEQUENCE</scope>
    <source>
        <strain evidence="1">CBS 560.94</strain>
    </source>
</reference>
<evidence type="ECO:0000313" key="2">
    <source>
        <dbReference type="Proteomes" id="UP001278500"/>
    </source>
</evidence>
<reference evidence="1" key="1">
    <citation type="journal article" date="2023" name="Mol. Phylogenet. Evol.">
        <title>Genome-scale phylogeny and comparative genomics of the fungal order Sordariales.</title>
        <authorList>
            <person name="Hensen N."/>
            <person name="Bonometti L."/>
            <person name="Westerberg I."/>
            <person name="Brannstrom I.O."/>
            <person name="Guillou S."/>
            <person name="Cros-Aarteil S."/>
            <person name="Calhoun S."/>
            <person name="Haridas S."/>
            <person name="Kuo A."/>
            <person name="Mondo S."/>
            <person name="Pangilinan J."/>
            <person name="Riley R."/>
            <person name="LaButti K."/>
            <person name="Andreopoulos B."/>
            <person name="Lipzen A."/>
            <person name="Chen C."/>
            <person name="Yan M."/>
            <person name="Daum C."/>
            <person name="Ng V."/>
            <person name="Clum A."/>
            <person name="Steindorff A."/>
            <person name="Ohm R.A."/>
            <person name="Martin F."/>
            <person name="Silar P."/>
            <person name="Natvig D.O."/>
            <person name="Lalanne C."/>
            <person name="Gautier V."/>
            <person name="Ament-Velasquez S.L."/>
            <person name="Kruys A."/>
            <person name="Hutchinson M.I."/>
            <person name="Powell A.J."/>
            <person name="Barry K."/>
            <person name="Miller A.N."/>
            <person name="Grigoriev I.V."/>
            <person name="Debuchy R."/>
            <person name="Gladieux P."/>
            <person name="Hiltunen Thoren M."/>
            <person name="Johannesson H."/>
        </authorList>
    </citation>
    <scope>NUCLEOTIDE SEQUENCE</scope>
    <source>
        <strain evidence="1">CBS 560.94</strain>
    </source>
</reference>
<comment type="caution">
    <text evidence="1">The sequence shown here is derived from an EMBL/GenBank/DDBJ whole genome shotgun (WGS) entry which is preliminary data.</text>
</comment>
<dbReference type="AlphaFoldDB" id="A0AAE0JSK6"/>
<dbReference type="Proteomes" id="UP001278500">
    <property type="component" value="Unassembled WGS sequence"/>
</dbReference>
<protein>
    <submittedName>
        <fullName evidence="1">Uncharacterized protein</fullName>
    </submittedName>
</protein>
<accession>A0AAE0JSK6</accession>
<keyword evidence="2" id="KW-1185">Reference proteome</keyword>
<evidence type="ECO:0000313" key="1">
    <source>
        <dbReference type="EMBL" id="KAK3356274.1"/>
    </source>
</evidence>
<dbReference type="RefSeq" id="XP_062687651.1">
    <property type="nucleotide sequence ID" value="XM_062831339.1"/>
</dbReference>
<dbReference type="EMBL" id="JAUEPP010000001">
    <property type="protein sequence ID" value="KAK3356274.1"/>
    <property type="molecule type" value="Genomic_DNA"/>
</dbReference>
<dbReference type="GeneID" id="87868493"/>